<evidence type="ECO:0000313" key="2">
    <source>
        <dbReference type="EMBL" id="CAJ03639.1"/>
    </source>
</evidence>
<dbReference type="VEuPathDB" id="TriTrypDB:LmjF.17.0650"/>
<name>Q4QEC1_LEIMA</name>
<feature type="region of interest" description="Disordered" evidence="1">
    <location>
        <begin position="754"/>
        <end position="776"/>
    </location>
</feature>
<reference evidence="2 3" key="1">
    <citation type="journal article" date="2005" name="Science">
        <title>The genome of the kinetoplastid parasite, Leishmania major.</title>
        <authorList>
            <person name="Ivens A.C."/>
            <person name="Peacock C.S."/>
            <person name="Worthey E.A."/>
            <person name="Murphy L."/>
            <person name="Aggarwal G."/>
            <person name="Berriman M."/>
            <person name="Sisk E."/>
            <person name="Rajandream M.A."/>
            <person name="Adlem E."/>
            <person name="Aert R."/>
            <person name="Anupama A."/>
            <person name="Apostolou Z."/>
            <person name="Attipoe P."/>
            <person name="Bason N."/>
            <person name="Bauser C."/>
            <person name="Beck A."/>
            <person name="Beverley S.M."/>
            <person name="Bianchettin G."/>
            <person name="Borzym K."/>
            <person name="Bothe G."/>
            <person name="Bruschi C.V."/>
            <person name="Collins M."/>
            <person name="Cadag E."/>
            <person name="Ciarloni L."/>
            <person name="Clayton C."/>
            <person name="Coulson R.M."/>
            <person name="Cronin A."/>
            <person name="Cruz A.K."/>
            <person name="Davies R.M."/>
            <person name="De Gaudenzi J."/>
            <person name="Dobson D.E."/>
            <person name="Duesterhoeft A."/>
            <person name="Fazelina G."/>
            <person name="Fosker N."/>
            <person name="Frasch A.C."/>
            <person name="Fraser A."/>
            <person name="Fuchs M."/>
            <person name="Gabel C."/>
            <person name="Goble A."/>
            <person name="Goffeau A."/>
            <person name="Harris D."/>
            <person name="Hertz-Fowler C."/>
            <person name="Hilbert H."/>
            <person name="Horn D."/>
            <person name="Huang Y."/>
            <person name="Klages S."/>
            <person name="Knights A."/>
            <person name="Kube M."/>
            <person name="Larke N."/>
            <person name="Litvin L."/>
            <person name="Lord A."/>
            <person name="Louie T."/>
            <person name="Marra M."/>
            <person name="Masuy D."/>
            <person name="Matthews K."/>
            <person name="Michaeli S."/>
            <person name="Mottram J.C."/>
            <person name="Muller-Auer S."/>
            <person name="Munden H."/>
            <person name="Nelson S."/>
            <person name="Norbertczak H."/>
            <person name="Oliver K."/>
            <person name="O'neil S."/>
            <person name="Pentony M."/>
            <person name="Pohl T.M."/>
            <person name="Price C."/>
            <person name="Purnelle B."/>
            <person name="Quail M.A."/>
            <person name="Rabbinowitsch E."/>
            <person name="Reinhardt R."/>
            <person name="Rieger M."/>
            <person name="Rinta J."/>
            <person name="Robben J."/>
            <person name="Robertson L."/>
            <person name="Ruiz J.C."/>
            <person name="Rutter S."/>
            <person name="Saunders D."/>
            <person name="Schafer M."/>
            <person name="Schein J."/>
            <person name="Schwartz D.C."/>
            <person name="Seeger K."/>
            <person name="Seyler A."/>
            <person name="Sharp S."/>
            <person name="Shin H."/>
            <person name="Sivam D."/>
            <person name="Squares R."/>
            <person name="Squares S."/>
            <person name="Tosato V."/>
            <person name="Vogt C."/>
            <person name="Volckaert G."/>
            <person name="Wambutt R."/>
            <person name="Warren T."/>
            <person name="Wedler H."/>
            <person name="Woodward J."/>
            <person name="Zhou S."/>
            <person name="Zimmermann W."/>
            <person name="Smith D.F."/>
            <person name="Blackwell J.M."/>
            <person name="Stuart K.D."/>
            <person name="Barrell B."/>
            <person name="Myler P.J."/>
        </authorList>
    </citation>
    <scope>NUCLEOTIDE SEQUENCE [LARGE SCALE GENOMIC DNA]</scope>
    <source>
        <strain evidence="3">MHOM/IL/81/Friedlin</strain>
    </source>
</reference>
<organism evidence="2 3">
    <name type="scientific">Leishmania major</name>
    <dbReference type="NCBI Taxonomy" id="5664"/>
    <lineage>
        <taxon>Eukaryota</taxon>
        <taxon>Discoba</taxon>
        <taxon>Euglenozoa</taxon>
        <taxon>Kinetoplastea</taxon>
        <taxon>Metakinetoplastina</taxon>
        <taxon>Trypanosomatida</taxon>
        <taxon>Trypanosomatidae</taxon>
        <taxon>Leishmaniinae</taxon>
        <taxon>Leishmania</taxon>
    </lineage>
</organism>
<dbReference type="OMA" id="YEKWCVD"/>
<feature type="region of interest" description="Disordered" evidence="1">
    <location>
        <begin position="830"/>
        <end position="854"/>
    </location>
</feature>
<dbReference type="eggNOG" id="ENOG502SBBX">
    <property type="taxonomic scope" value="Eukaryota"/>
</dbReference>
<sequence>MDTASAAAPSPPPRLRDAVKAEPSTEDERGQQLQQLSRHQDVASSASALEFLALWRPSAVSSSRHAAALTSAKQVEEVKRAQLSSSPPPSSELAAPTHVYDPRLGTLSIGSVVFAPYRVCSERPVRGGLSACVTGDTVSGSPVTAAAPHQLMPPPRPPYRLHYALAEVTGIQVMAGTVTVSFLFTDPGIDDEAVSMYECVPCPPACLSRWLLEENSPSPQHCSLLERVLHVTPPEGPLPVNDIYRALQAASPKLASAPGLSPLLVQRQRQRERCVARLRQLYCLSDDDDEQPHTTMAHNSRGVAQGASGEDMAAKPVALEPTAATAAPSSVAWRFLSTATTEKVALTVGSAGTTTLAASAATMFARYVAPTSVHAFFSGIFQEVNACMEHHCSRHRRHSLTDPTTEPLSSLGRRLRRGVAAANAASPPPLVLVIFDSYATLRRFHVFMSVRGHVVQLLDGTHVGRALPSPRTSHAFGAQCKIWLCMLRDDTGEESVEEEAKKEDGFSITRASAGEESVEVAQAVALMEAQLRCLLAAAPPVDALVSFKEHVTQQQVTKSRRSATLHQHVTAEAVLQRLMPHLGADRLECVLQDVPAPPPRPTPVGNNAAASSSGTTQPPPSTAPATTVVKVSGAVFGDNKILVPCSPEQLTLLSTVLTSTPVAVSRKTGDGGAAEGGGETAGQRKCSPTKKANRKRPRVTETADSSSATAVARAQALTPALLERIALGSFTDAAAATLFDVFADATAVVMRAPGPSSEDLPATAGDAHRGSSDGSGAAEVLSSIEDLYEKWCVDPSRFGEAFPVFAAVYALVADVFASVSRFRADRPRSASEWDAGIGDDGPRRLSSEPLESAPSLEQATEMKASAVTQRRLPTPSPPNELPRGRLGALLGALPRIALVLPRGNPTQHPNLSTQQYLRTLRAFFSPWAVHEVTSPAASVAISCAAPVLWHQRGGLLLLFCDEATTQLGALQDEADVVIACGKAAAAWVAANSATKASSGDSCNVAAAGPLLFAVISEAEVVAPTDQLTHLWLPITLASPTCMGGGHAPADVSTSADGLERCSEWPAMSKEETSRTELEEMWKLLVAMVSADGSVNVSARPSSPLLRQDQQQHGQTLRSTGAAARRLHQVEVLPRTLRQAVVLWRHLQAAEPAMCGWQRQRCASPSELDSEGPWGTLQAVVKEMALGCVTATPVRMTDVTLLRGSDDSA</sequence>
<dbReference type="KEGG" id="lma:LMJF_17_0650"/>
<protein>
    <submittedName>
        <fullName evidence="2">Uncharacterized protein</fullName>
    </submittedName>
</protein>
<dbReference type="GeneID" id="5650801"/>
<evidence type="ECO:0000256" key="1">
    <source>
        <dbReference type="SAM" id="MobiDB-lite"/>
    </source>
</evidence>
<proteinExistence type="predicted"/>
<reference evidence="2 3" key="2">
    <citation type="journal article" date="2011" name="Genome Res.">
        <title>Chromosome and gene copy number variation allow major structural change between species and strains of Leishmania.</title>
        <authorList>
            <person name="Rogers M.B."/>
            <person name="Hilley J.D."/>
            <person name="Dickens N.J."/>
            <person name="Wilkes J."/>
            <person name="Bates P.A."/>
            <person name="Depledge D.P."/>
            <person name="Harris D."/>
            <person name="Her Y."/>
            <person name="Herzyk P."/>
            <person name="Imamura H."/>
            <person name="Otto T.D."/>
            <person name="Sanders M."/>
            <person name="Seeger K."/>
            <person name="Dujardin J.C."/>
            <person name="Berriman M."/>
            <person name="Smith D.F."/>
            <person name="Hertz-Fowler C."/>
            <person name="Mottram J.C."/>
        </authorList>
    </citation>
    <scope>NUCLEOTIDE SEQUENCE [LARGE SCALE GENOMIC DNA]</scope>
    <source>
        <strain evidence="3">MHOM/IL/81/Friedlin</strain>
    </source>
</reference>
<feature type="region of interest" description="Disordered" evidence="1">
    <location>
        <begin position="1"/>
        <end position="41"/>
    </location>
</feature>
<feature type="region of interest" description="Disordered" evidence="1">
    <location>
        <begin position="593"/>
        <end position="625"/>
    </location>
</feature>
<dbReference type="VEuPathDB" id="TriTrypDB:LMJSD75_170013600"/>
<feature type="compositionally biased region" description="Gly residues" evidence="1">
    <location>
        <begin position="670"/>
        <end position="680"/>
    </location>
</feature>
<dbReference type="VEuPathDB" id="TriTrypDB:LMJFC_170014900"/>
<feature type="compositionally biased region" description="Basic residues" evidence="1">
    <location>
        <begin position="687"/>
        <end position="697"/>
    </location>
</feature>
<keyword evidence="3" id="KW-1185">Reference proteome</keyword>
<evidence type="ECO:0000313" key="3">
    <source>
        <dbReference type="Proteomes" id="UP000000542"/>
    </source>
</evidence>
<dbReference type="VEuPathDB" id="TriTrypDB:LMJLV39_170014000"/>
<dbReference type="AlphaFoldDB" id="Q4QEC1"/>
<dbReference type="HOGENOM" id="CLU_270073_0_0_1"/>
<dbReference type="EMBL" id="FR796413">
    <property type="protein sequence ID" value="CAJ03639.1"/>
    <property type="molecule type" value="Genomic_DNA"/>
</dbReference>
<gene>
    <name evidence="2" type="ORF">LMJF_17_0650</name>
</gene>
<dbReference type="Proteomes" id="UP000000542">
    <property type="component" value="Chromosome 17"/>
</dbReference>
<dbReference type="RefSeq" id="XP_001682327.1">
    <property type="nucleotide sequence ID" value="XM_001682275.1"/>
</dbReference>
<feature type="region of interest" description="Disordered" evidence="1">
    <location>
        <begin position="665"/>
        <end position="710"/>
    </location>
</feature>
<dbReference type="InParanoid" id="Q4QEC1"/>
<accession>Q4QEC1</accession>